<dbReference type="OrthoDB" id="9812260at2"/>
<evidence type="ECO:0000256" key="3">
    <source>
        <dbReference type="SAM" id="Phobius"/>
    </source>
</evidence>
<dbReference type="GO" id="GO:0043709">
    <property type="term" value="P:cell adhesion involved in single-species biofilm formation"/>
    <property type="evidence" value="ECO:0007669"/>
    <property type="project" value="TreeGrafter"/>
</dbReference>
<dbReference type="PROSITE" id="PS50887">
    <property type="entry name" value="GGDEF"/>
    <property type="match status" value="1"/>
</dbReference>
<dbReference type="Gene3D" id="3.30.450.290">
    <property type="match status" value="1"/>
</dbReference>
<dbReference type="SMART" id="SM00267">
    <property type="entry name" value="GGDEF"/>
    <property type="match status" value="1"/>
</dbReference>
<sequence>MSLSTKISIVFGAIAVCLVSMLVVINLYAFRSFSINASTEHIRTAAEIVRVHLTEAMINGVIDKRESFLTRLMEVQGLSSARVIRGPQVVKQFGPGLGGRETAFDTIEESVLQNGQPQYEVIESDDGTTFRGTIPFVATARGTPNCLQCHEVPEGAVLGAVTMSMSVDNLKFQAVITVFAIVGIVMVFSSLAFFVIRRMIRPVTATAQNVEEAVQRALRGDFKAVVRKTTNDELGQIATDMNRLLVFLDAGLTRIGKNVAHLTNRTTSSDDNLLEATIDMVDGLTRAAHFKQAIEEDETKSEIHHRLAEVMREEFQLQEYSLYEIIQNKNQMVPVYVDGEAEGACRWCDPQIMVRSEACRARRTGHPVDGISNPGICYAFKAGDHNNDRVHVCLPIMQSGAVGNVLQLVARPEDEEDLRSKIPLINVYLRETAPVLETKRLMDSLRESSLRDPMTGLNNRRFLEEYVETLVANSQRNQMGLTVMMLDLDHFKMVNDTYGHDAGDAVLKSLAKVLRQAVRASDMVIRYGGEEFMIILVNTVGDPADQVAEKIRASVEAMETHVGATTLRKTISIGVADFPSDSDTFWQAVKFADVALYQAKESGRNRVVRFVSDMWQNKKEY</sequence>
<evidence type="ECO:0000256" key="2">
    <source>
        <dbReference type="ARBA" id="ARBA00034247"/>
    </source>
</evidence>
<keyword evidence="7" id="KW-1185">Reference proteome</keyword>
<accession>A0A1N7MDB3</accession>
<dbReference type="STRING" id="80876.SAMN05421779_10446"/>
<keyword evidence="3" id="KW-1133">Transmembrane helix</keyword>
<evidence type="ECO:0000313" key="7">
    <source>
        <dbReference type="Proteomes" id="UP000185678"/>
    </source>
</evidence>
<organism evidence="6 7">
    <name type="scientific">Insolitispirillum peregrinum</name>
    <dbReference type="NCBI Taxonomy" id="80876"/>
    <lineage>
        <taxon>Bacteria</taxon>
        <taxon>Pseudomonadati</taxon>
        <taxon>Pseudomonadota</taxon>
        <taxon>Alphaproteobacteria</taxon>
        <taxon>Rhodospirillales</taxon>
        <taxon>Novispirillaceae</taxon>
        <taxon>Insolitispirillum</taxon>
    </lineage>
</organism>
<proteinExistence type="predicted"/>
<dbReference type="PROSITE" id="PS50885">
    <property type="entry name" value="HAMP"/>
    <property type="match status" value="1"/>
</dbReference>
<dbReference type="RefSeq" id="WP_076400510.1">
    <property type="nucleotide sequence ID" value="NZ_FTOA01000004.1"/>
</dbReference>
<keyword evidence="3" id="KW-0472">Membrane</keyword>
<keyword evidence="3" id="KW-0812">Transmembrane</keyword>
<dbReference type="InterPro" id="IPR043128">
    <property type="entry name" value="Rev_trsase/Diguanyl_cyclase"/>
</dbReference>
<evidence type="ECO:0000259" key="5">
    <source>
        <dbReference type="PROSITE" id="PS50887"/>
    </source>
</evidence>
<name>A0A1N7MDB3_9PROT</name>
<dbReference type="Proteomes" id="UP000185678">
    <property type="component" value="Unassembled WGS sequence"/>
</dbReference>
<evidence type="ECO:0000313" key="6">
    <source>
        <dbReference type="EMBL" id="SIS84032.1"/>
    </source>
</evidence>
<dbReference type="AlphaFoldDB" id="A0A1N7MDB3"/>
<dbReference type="NCBIfam" id="TIGR00254">
    <property type="entry name" value="GGDEF"/>
    <property type="match status" value="1"/>
</dbReference>
<dbReference type="GO" id="GO:1902201">
    <property type="term" value="P:negative regulation of bacterial-type flagellum-dependent cell motility"/>
    <property type="evidence" value="ECO:0007669"/>
    <property type="project" value="TreeGrafter"/>
</dbReference>
<gene>
    <name evidence="6" type="ORF">SAMN05421779_10446</name>
</gene>
<dbReference type="InterPro" id="IPR050469">
    <property type="entry name" value="Diguanylate_Cyclase"/>
</dbReference>
<dbReference type="EMBL" id="FTOA01000004">
    <property type="protein sequence ID" value="SIS84032.1"/>
    <property type="molecule type" value="Genomic_DNA"/>
</dbReference>
<comment type="catalytic activity">
    <reaction evidence="2">
        <text>2 GTP = 3',3'-c-di-GMP + 2 diphosphate</text>
        <dbReference type="Rhea" id="RHEA:24898"/>
        <dbReference type="ChEBI" id="CHEBI:33019"/>
        <dbReference type="ChEBI" id="CHEBI:37565"/>
        <dbReference type="ChEBI" id="CHEBI:58805"/>
        <dbReference type="EC" id="2.7.7.65"/>
    </reaction>
</comment>
<dbReference type="EC" id="2.7.7.65" evidence="1"/>
<dbReference type="FunFam" id="3.30.70.270:FF:000001">
    <property type="entry name" value="Diguanylate cyclase domain protein"/>
    <property type="match status" value="1"/>
</dbReference>
<protein>
    <recommendedName>
        <fullName evidence="1">diguanylate cyclase</fullName>
        <ecNumber evidence="1">2.7.7.65</ecNumber>
    </recommendedName>
</protein>
<dbReference type="Pfam" id="PF00990">
    <property type="entry name" value="GGDEF"/>
    <property type="match status" value="1"/>
</dbReference>
<feature type="transmembrane region" description="Helical" evidence="3">
    <location>
        <begin position="172"/>
        <end position="196"/>
    </location>
</feature>
<evidence type="ECO:0000256" key="1">
    <source>
        <dbReference type="ARBA" id="ARBA00012528"/>
    </source>
</evidence>
<dbReference type="SUPFAM" id="SSF55073">
    <property type="entry name" value="Nucleotide cyclase"/>
    <property type="match status" value="1"/>
</dbReference>
<dbReference type="CDD" id="cd06225">
    <property type="entry name" value="HAMP"/>
    <property type="match status" value="1"/>
</dbReference>
<dbReference type="CDD" id="cd01949">
    <property type="entry name" value="GGDEF"/>
    <property type="match status" value="1"/>
</dbReference>
<dbReference type="GO" id="GO:0007165">
    <property type="term" value="P:signal transduction"/>
    <property type="evidence" value="ECO:0007669"/>
    <property type="project" value="InterPro"/>
</dbReference>
<dbReference type="Gene3D" id="3.30.70.270">
    <property type="match status" value="1"/>
</dbReference>
<dbReference type="GO" id="GO:0052621">
    <property type="term" value="F:diguanylate cyclase activity"/>
    <property type="evidence" value="ECO:0007669"/>
    <property type="project" value="UniProtKB-EC"/>
</dbReference>
<feature type="domain" description="GGDEF" evidence="5">
    <location>
        <begin position="479"/>
        <end position="612"/>
    </location>
</feature>
<dbReference type="InterPro" id="IPR000160">
    <property type="entry name" value="GGDEF_dom"/>
</dbReference>
<dbReference type="InterPro" id="IPR029787">
    <property type="entry name" value="Nucleotide_cyclase"/>
</dbReference>
<dbReference type="PANTHER" id="PTHR45138:SF9">
    <property type="entry name" value="DIGUANYLATE CYCLASE DGCM-RELATED"/>
    <property type="match status" value="1"/>
</dbReference>
<reference evidence="6 7" key="1">
    <citation type="submission" date="2017-01" db="EMBL/GenBank/DDBJ databases">
        <authorList>
            <person name="Mah S.A."/>
            <person name="Swanson W.J."/>
            <person name="Moy G.W."/>
            <person name="Vacquier V.D."/>
        </authorList>
    </citation>
    <scope>NUCLEOTIDE SEQUENCE [LARGE SCALE GENOMIC DNA]</scope>
    <source>
        <strain evidence="6 7">DSM 11589</strain>
    </source>
</reference>
<feature type="domain" description="HAMP" evidence="4">
    <location>
        <begin position="197"/>
        <end position="253"/>
    </location>
</feature>
<evidence type="ECO:0000259" key="4">
    <source>
        <dbReference type="PROSITE" id="PS50885"/>
    </source>
</evidence>
<dbReference type="PANTHER" id="PTHR45138">
    <property type="entry name" value="REGULATORY COMPONENTS OF SENSORY TRANSDUCTION SYSTEM"/>
    <property type="match status" value="1"/>
</dbReference>
<dbReference type="InterPro" id="IPR003660">
    <property type="entry name" value="HAMP_dom"/>
</dbReference>
<dbReference type="GO" id="GO:0005886">
    <property type="term" value="C:plasma membrane"/>
    <property type="evidence" value="ECO:0007669"/>
    <property type="project" value="TreeGrafter"/>
</dbReference>
<feature type="transmembrane region" description="Helical" evidence="3">
    <location>
        <begin position="7"/>
        <end position="30"/>
    </location>
</feature>